<dbReference type="EMBL" id="LAZR01052168">
    <property type="protein sequence ID" value="KKK83556.1"/>
    <property type="molecule type" value="Genomic_DNA"/>
</dbReference>
<sequence>MPAPLGVGRKHRYTIGKVIYKERMRRQCVNGCCSNGHISQKHAASEMKLHSAIIFRVEAGSMPRKSTYDKMVNWLYKKNRPVKPRTKSEEIDLIIKRNHDTIFR</sequence>
<organism evidence="1">
    <name type="scientific">marine sediment metagenome</name>
    <dbReference type="NCBI Taxonomy" id="412755"/>
    <lineage>
        <taxon>unclassified sequences</taxon>
        <taxon>metagenomes</taxon>
        <taxon>ecological metagenomes</taxon>
    </lineage>
</organism>
<reference evidence="1" key="1">
    <citation type="journal article" date="2015" name="Nature">
        <title>Complex archaea that bridge the gap between prokaryotes and eukaryotes.</title>
        <authorList>
            <person name="Spang A."/>
            <person name="Saw J.H."/>
            <person name="Jorgensen S.L."/>
            <person name="Zaremba-Niedzwiedzka K."/>
            <person name="Martijn J."/>
            <person name="Lind A.E."/>
            <person name="van Eijk R."/>
            <person name="Schleper C."/>
            <person name="Guy L."/>
            <person name="Ettema T.J."/>
        </authorList>
    </citation>
    <scope>NUCLEOTIDE SEQUENCE</scope>
</reference>
<gene>
    <name evidence="1" type="ORF">LCGC14_2792170</name>
</gene>
<feature type="non-terminal residue" evidence="1">
    <location>
        <position position="104"/>
    </location>
</feature>
<evidence type="ECO:0000313" key="1">
    <source>
        <dbReference type="EMBL" id="KKK83556.1"/>
    </source>
</evidence>
<dbReference type="AlphaFoldDB" id="A0A0F9BGK8"/>
<name>A0A0F9BGK8_9ZZZZ</name>
<accession>A0A0F9BGK8</accession>
<protein>
    <submittedName>
        <fullName evidence="1">Uncharacterized protein</fullName>
    </submittedName>
</protein>
<proteinExistence type="predicted"/>
<comment type="caution">
    <text evidence="1">The sequence shown here is derived from an EMBL/GenBank/DDBJ whole genome shotgun (WGS) entry which is preliminary data.</text>
</comment>